<feature type="transmembrane region" description="Helical" evidence="1">
    <location>
        <begin position="150"/>
        <end position="178"/>
    </location>
</feature>
<evidence type="ECO:0000313" key="3">
    <source>
        <dbReference type="Proteomes" id="UP000094197"/>
    </source>
</evidence>
<keyword evidence="1" id="KW-0812">Transmembrane</keyword>
<gene>
    <name evidence="2" type="ORF">A0128_14855</name>
</gene>
<dbReference type="Proteomes" id="UP000094197">
    <property type="component" value="Chromosome 1"/>
</dbReference>
<organism evidence="2 3">
    <name type="scientific">Leptospira tipperaryensis</name>
    <dbReference type="NCBI Taxonomy" id="2564040"/>
    <lineage>
        <taxon>Bacteria</taxon>
        <taxon>Pseudomonadati</taxon>
        <taxon>Spirochaetota</taxon>
        <taxon>Spirochaetia</taxon>
        <taxon>Leptospirales</taxon>
        <taxon>Leptospiraceae</taxon>
        <taxon>Leptospira</taxon>
    </lineage>
</organism>
<reference evidence="2 3" key="1">
    <citation type="submission" date="2016-04" db="EMBL/GenBank/DDBJ databases">
        <title>Complete genome seqeunce of Leptospira alstonii serovar Room22.</title>
        <authorList>
            <person name="Nally J.E."/>
            <person name="Bayles D.O."/>
            <person name="Hurley D."/>
            <person name="Fanning S."/>
            <person name="McMahon B.J."/>
            <person name="Arent Z."/>
        </authorList>
    </citation>
    <scope>NUCLEOTIDE SEQUENCE [LARGE SCALE GENOMIC DNA]</scope>
    <source>
        <strain evidence="2 3">GWTS #1</strain>
    </source>
</reference>
<name>A0A1D7UZK7_9LEPT</name>
<feature type="transmembrane region" description="Helical" evidence="1">
    <location>
        <begin position="190"/>
        <end position="211"/>
    </location>
</feature>
<feature type="transmembrane region" description="Helical" evidence="1">
    <location>
        <begin position="263"/>
        <end position="281"/>
    </location>
</feature>
<evidence type="ECO:0000313" key="2">
    <source>
        <dbReference type="EMBL" id="AOP35014.1"/>
    </source>
</evidence>
<keyword evidence="1" id="KW-1133">Transmembrane helix</keyword>
<accession>A0A1D7UZK7</accession>
<feature type="transmembrane region" description="Helical" evidence="1">
    <location>
        <begin position="238"/>
        <end position="256"/>
    </location>
</feature>
<proteinExistence type="predicted"/>
<feature type="transmembrane region" description="Helical" evidence="1">
    <location>
        <begin position="316"/>
        <end position="336"/>
    </location>
</feature>
<dbReference type="EMBL" id="CP015217">
    <property type="protein sequence ID" value="AOP35014.1"/>
    <property type="molecule type" value="Genomic_DNA"/>
</dbReference>
<keyword evidence="3" id="KW-1185">Reference proteome</keyword>
<keyword evidence="1" id="KW-0472">Membrane</keyword>
<feature type="transmembrane region" description="Helical" evidence="1">
    <location>
        <begin position="287"/>
        <end position="304"/>
    </location>
</feature>
<dbReference type="AlphaFoldDB" id="A0A1D7UZK7"/>
<protein>
    <recommendedName>
        <fullName evidence="4">Glycosyltransferase RgtA/B/C/D-like domain-containing protein</fullName>
    </recommendedName>
</protein>
<feature type="transmembrane region" description="Helical" evidence="1">
    <location>
        <begin position="97"/>
        <end position="116"/>
    </location>
</feature>
<evidence type="ECO:0008006" key="4">
    <source>
        <dbReference type="Google" id="ProtNLM"/>
    </source>
</evidence>
<dbReference type="KEGG" id="laj:A0128_14855"/>
<evidence type="ECO:0000256" key="1">
    <source>
        <dbReference type="SAM" id="Phobius"/>
    </source>
</evidence>
<sequence length="346" mass="40763">MKKIVPCLLLVFVFYFVLREGASYLYQSKEEARVYNTGFYWLSKSDLSSKYQSDSFLFPYLLYKLNVDLTPAQFARLCNDIQIGATLLLVFYFAFEFGWLAGVFIGLFVLFSPLILIQKVWIGFPDHLTYFFSAATLIFLDRVSKNRFWFGALFVVLLLGAWNHFYQFSIIVCMLVLVQGIFEKKIEVRTIGLIFSTLIIARILSLLFFYFKGIPFEDSRFSTIQNESFSKWIEINTTVPHLALFSFFFGNFVFFAERLYRKNFLILIPFGISLVVTFFTYDTTRVFVHLFYPSWIFLWLLVFRKEGEFFQKNLKYYFVLILISLILLVLVPRFFIEAGGVNYLLP</sequence>